<dbReference type="STRING" id="82805.SAMN04487998_3483"/>
<dbReference type="Proteomes" id="UP000198697">
    <property type="component" value="Unassembled WGS sequence"/>
</dbReference>
<keyword evidence="1" id="KW-0732">Signal</keyword>
<organism evidence="2 3">
    <name type="scientific">Hymenobacter actinosclerus</name>
    <dbReference type="NCBI Taxonomy" id="82805"/>
    <lineage>
        <taxon>Bacteria</taxon>
        <taxon>Pseudomonadati</taxon>
        <taxon>Bacteroidota</taxon>
        <taxon>Cytophagia</taxon>
        <taxon>Cytophagales</taxon>
        <taxon>Hymenobacteraceae</taxon>
        <taxon>Hymenobacter</taxon>
    </lineage>
</organism>
<evidence type="ECO:0000256" key="1">
    <source>
        <dbReference type="SAM" id="SignalP"/>
    </source>
</evidence>
<accession>A0A1I0IW24</accession>
<sequence length="516" mass="55048">MNWPTSAGRLASVSLLGITLLALTSSCEKANDLGLELPGTSPISATYLDLPLRASTVRQPVVQTVKANSVLVGRVRDSFVGTTTAAGVLNLLVVPTLSPLDSLPAKFVNPRLDSAVFSLAFDQVYGSAVQPLQLDVLPLQQPLDERTVYNSATTVATGAPLVTNFTAVLNRDNTVQLPTSNSPDVVNVASPQRTIRIPLLKSSSAVPLVNSVFAAMTSNAGFNQSTLDGLWKGVVLRPSENHVGNIVSIVRGASRTVNVITFYFRTGTEGKRRTYSIYLANIAPPAQAGSFTDGRYFTQLSTDLAGGALAGLTPKNPLPASATNGLTYVQEGVGLSTRLEFDGLEALLDKPALAINRAELIIPVRQLSNGLFPYPASLYLYEVNADNQILTRQNGATAVDRLVQQEEPIKSANSNAVFLPSSTGVGYPASAMVPFGQNPTQFYTVGITQYLQIFLQNSFNANEARPSGLLLSPALRNSGALAPQSLLNSTISNLNLNRAQLDANNIRLRVYYSKLQ</sequence>
<evidence type="ECO:0000313" key="2">
    <source>
        <dbReference type="EMBL" id="SEU01493.1"/>
    </source>
</evidence>
<proteinExistence type="predicted"/>
<evidence type="ECO:0008006" key="4">
    <source>
        <dbReference type="Google" id="ProtNLM"/>
    </source>
</evidence>
<dbReference type="EMBL" id="FOHS01000006">
    <property type="protein sequence ID" value="SEU01493.1"/>
    <property type="molecule type" value="Genomic_DNA"/>
</dbReference>
<reference evidence="3" key="1">
    <citation type="submission" date="2016-10" db="EMBL/GenBank/DDBJ databases">
        <authorList>
            <person name="Varghese N."/>
            <person name="Submissions S."/>
        </authorList>
    </citation>
    <scope>NUCLEOTIDE SEQUENCE [LARGE SCALE GENOMIC DNA]</scope>
    <source>
        <strain evidence="3">DSM 15310</strain>
    </source>
</reference>
<protein>
    <recommendedName>
        <fullName evidence="4">DUF4270 domain-containing protein</fullName>
    </recommendedName>
</protein>
<dbReference type="OrthoDB" id="1092930at2"/>
<feature type="signal peptide" evidence="1">
    <location>
        <begin position="1"/>
        <end position="30"/>
    </location>
</feature>
<gene>
    <name evidence="2" type="ORF">SAMN04487998_3483</name>
</gene>
<dbReference type="RefSeq" id="WP_092773936.1">
    <property type="nucleotide sequence ID" value="NZ_FOHS01000006.1"/>
</dbReference>
<dbReference type="InterPro" id="IPR025366">
    <property type="entry name" value="DUF4270"/>
</dbReference>
<keyword evidence="3" id="KW-1185">Reference proteome</keyword>
<name>A0A1I0IW24_9BACT</name>
<evidence type="ECO:0000313" key="3">
    <source>
        <dbReference type="Proteomes" id="UP000198697"/>
    </source>
</evidence>
<dbReference type="Pfam" id="PF14092">
    <property type="entry name" value="DUF4270"/>
    <property type="match status" value="1"/>
</dbReference>
<feature type="chain" id="PRO_5011440683" description="DUF4270 domain-containing protein" evidence="1">
    <location>
        <begin position="31"/>
        <end position="516"/>
    </location>
</feature>
<dbReference type="AlphaFoldDB" id="A0A1I0IW24"/>